<dbReference type="EMBL" id="BAOU01000074">
    <property type="protein sequence ID" value="GAD06336.1"/>
    <property type="molecule type" value="Genomic_DNA"/>
</dbReference>
<name>T1CJ92_9PORP</name>
<accession>T1CJ92</accession>
<gene>
    <name evidence="1" type="ORF">PORCRE_2069</name>
</gene>
<dbReference type="AlphaFoldDB" id="T1CJ92"/>
<proteinExistence type="predicted"/>
<organism evidence="1 2">
    <name type="scientific">Porphyromonas crevioricanis JCM 15906</name>
    <dbReference type="NCBI Taxonomy" id="1305617"/>
    <lineage>
        <taxon>Bacteria</taxon>
        <taxon>Pseudomonadati</taxon>
        <taxon>Bacteroidota</taxon>
        <taxon>Bacteroidia</taxon>
        <taxon>Bacteroidales</taxon>
        <taxon>Porphyromonadaceae</taxon>
        <taxon>Porphyromonas</taxon>
    </lineage>
</organism>
<reference evidence="2" key="1">
    <citation type="journal article" date="2013" name="Genome">
        <title>Draft Genome Sequences of Porphyromonas crevioricanis JCM 15906T and Porphyromonas cansulci JCM 13913T Isolated from a Canine Oral Cavity.</title>
        <authorList>
            <person name="Sakamoto M."/>
            <person name="Tanaka N."/>
            <person name="Shiwa Y."/>
            <person name="Yoshikawa H."/>
            <person name="Ohkuma M."/>
        </authorList>
    </citation>
    <scope>NUCLEOTIDE SEQUENCE [LARGE SCALE GENOMIC DNA]</scope>
    <source>
        <strain evidence="2">JCM 15906</strain>
    </source>
</reference>
<evidence type="ECO:0000313" key="1">
    <source>
        <dbReference type="EMBL" id="GAD06336.1"/>
    </source>
</evidence>
<dbReference type="Proteomes" id="UP000018031">
    <property type="component" value="Unassembled WGS sequence"/>
</dbReference>
<protein>
    <submittedName>
        <fullName evidence="1">Uncharacterized protein</fullName>
    </submittedName>
</protein>
<reference evidence="1 2" key="2">
    <citation type="journal article" date="2013" name="Genome Announc.">
        <title>Draft Genome Sequences of Porphyromonas crevioricanis JCM 15906T and Porphyromonas cansulci JCM 13913T Isolated from a Canine Oral Cavity.</title>
        <authorList>
            <person name="Sakamoto M."/>
            <person name="Tanaka N."/>
            <person name="Shiwa Y."/>
            <person name="Yoshikawa H."/>
            <person name="Ohkuma M."/>
        </authorList>
    </citation>
    <scope>NUCLEOTIDE SEQUENCE [LARGE SCALE GENOMIC DNA]</scope>
    <source>
        <strain evidence="1 2">JCM 15906</strain>
    </source>
</reference>
<sequence length="43" mass="4885">MALGTRGSNFAASNKSVFHGFENILFERITYRSSGRTYLRPCK</sequence>
<comment type="caution">
    <text evidence="1">The sequence shown here is derived from an EMBL/GenBank/DDBJ whole genome shotgun (WGS) entry which is preliminary data.</text>
</comment>
<evidence type="ECO:0000313" key="2">
    <source>
        <dbReference type="Proteomes" id="UP000018031"/>
    </source>
</evidence>